<sequence>MQLSEKEREEMVEYRTRASQREAVRRTKQKHPKEKQIQNQILSPLSTLMATKVLDSPKPLQHHDSPSPKADVGKGFTPPEMTNLTPGESSEPFILTYKKSTTPLEAQMREKATEIKQIQEETEAGMCLQSLLKKSREFIEKEQGLKVTKTVSEMPPESVGCLQNRTGSGLLFYSPKKSPETINATLSPRVYHERPRPVSAGSLFFSYTEKPKPRPKDLKTEQNSTHFNETFRRLELSPVDPLFRRRCHTLDSHASSSRPIIDRSQERMPRFMAGVTAKTPPRLSPPSPVSKSFSRESPGSGLRGSAVTPDSPSRAKVCSYRSCKSGANLASNERRAEEFSQQVHSLEDMQRSLEEENYAFWMSSLIAEYERGQLQPSPDVEERLRRWGVLGAPSPSPGLDRDERYPVLSPKLSPGDRRYQGQSLGSSSEAASPSLQTPVYTRGFGKSRNRQSQVLSEEQQRALCRLGATAKGFLTRRLLITDKVKNLRQTVQESVLVFAWNPQDTQEFLGSLGADAPQRRPSLSQQDRTLQERVRAQLRAALLDVHDIFFSLTLEERLMLIQQDRELQTERRLREMYNSIIFIKVLYIRSSNAISSQMFLCFIRVGESPGKSRKAQKPKSPSVKRVLLPSQGQNAPVPGQQVSRSSRKTPEQRVQHSERLKKRNSLG</sequence>
<feature type="compositionally biased region" description="Polar residues" evidence="2">
    <location>
        <begin position="630"/>
        <end position="644"/>
    </location>
</feature>
<organism evidence="3 4">
    <name type="scientific">Danionella cerebrum</name>
    <dbReference type="NCBI Taxonomy" id="2873325"/>
    <lineage>
        <taxon>Eukaryota</taxon>
        <taxon>Metazoa</taxon>
        <taxon>Chordata</taxon>
        <taxon>Craniata</taxon>
        <taxon>Vertebrata</taxon>
        <taxon>Euteleostomi</taxon>
        <taxon>Actinopterygii</taxon>
        <taxon>Neopterygii</taxon>
        <taxon>Teleostei</taxon>
        <taxon>Ostariophysi</taxon>
        <taxon>Cypriniformes</taxon>
        <taxon>Danionidae</taxon>
        <taxon>Danioninae</taxon>
        <taxon>Danionella</taxon>
    </lineage>
</organism>
<evidence type="ECO:0000256" key="1">
    <source>
        <dbReference type="SAM" id="Coils"/>
    </source>
</evidence>
<evidence type="ECO:0000313" key="4">
    <source>
        <dbReference type="Proteomes" id="UP000316079"/>
    </source>
</evidence>
<dbReference type="GO" id="GO:0032465">
    <property type="term" value="P:regulation of cytokinesis"/>
    <property type="evidence" value="ECO:0007669"/>
    <property type="project" value="InterPro"/>
</dbReference>
<keyword evidence="1" id="KW-0175">Coiled coil</keyword>
<dbReference type="GO" id="GO:0005814">
    <property type="term" value="C:centriole"/>
    <property type="evidence" value="ECO:0007669"/>
    <property type="project" value="InterPro"/>
</dbReference>
<dbReference type="OrthoDB" id="10028852at2759"/>
<feature type="compositionally biased region" description="Low complexity" evidence="2">
    <location>
        <begin position="420"/>
        <end position="435"/>
    </location>
</feature>
<dbReference type="GO" id="GO:0007099">
    <property type="term" value="P:centriole replication"/>
    <property type="evidence" value="ECO:0007669"/>
    <property type="project" value="InterPro"/>
</dbReference>
<accession>A0A553R593</accession>
<keyword evidence="4" id="KW-1185">Reference proteome</keyword>
<feature type="region of interest" description="Disordered" evidence="2">
    <location>
        <begin position="389"/>
        <end position="453"/>
    </location>
</feature>
<name>A0A553R593_9TELE</name>
<proteinExistence type="predicted"/>
<feature type="compositionally biased region" description="Basic and acidic residues" evidence="2">
    <location>
        <begin position="1"/>
        <end position="25"/>
    </location>
</feature>
<feature type="coiled-coil region" evidence="1">
    <location>
        <begin position="329"/>
        <end position="356"/>
    </location>
</feature>
<dbReference type="InterPro" id="IPR033207">
    <property type="entry name" value="CCP110"/>
</dbReference>
<dbReference type="GO" id="GO:1903723">
    <property type="term" value="P:negative regulation of centriole elongation"/>
    <property type="evidence" value="ECO:0007669"/>
    <property type="project" value="TreeGrafter"/>
</dbReference>
<reference evidence="3 4" key="1">
    <citation type="journal article" date="2019" name="Sci. Data">
        <title>Hybrid genome assembly and annotation of Danionella translucida.</title>
        <authorList>
            <person name="Kadobianskyi M."/>
            <person name="Schulze L."/>
            <person name="Schuelke M."/>
            <person name="Judkewitz B."/>
        </authorList>
    </citation>
    <scope>NUCLEOTIDE SEQUENCE [LARGE SCALE GENOMIC DNA]</scope>
    <source>
        <strain evidence="3 4">Bolton</strain>
    </source>
</reference>
<dbReference type="PANTHER" id="PTHR13594">
    <property type="entry name" value="CENTRIOLAR COILED-COIL PROTEIN OF 110 KDA"/>
    <property type="match status" value="1"/>
</dbReference>
<feature type="region of interest" description="Disordered" evidence="2">
    <location>
        <begin position="1"/>
        <end position="92"/>
    </location>
</feature>
<evidence type="ECO:0000313" key="3">
    <source>
        <dbReference type="EMBL" id="TRY97335.1"/>
    </source>
</evidence>
<dbReference type="PANTHER" id="PTHR13594:SF3">
    <property type="entry name" value="CENTRIOLAR COILED-COIL PROTEIN OF 110 KDA-LIKE ISOFORM X3"/>
    <property type="match status" value="1"/>
</dbReference>
<feature type="compositionally biased region" description="Basic and acidic residues" evidence="2">
    <location>
        <begin position="648"/>
        <end position="658"/>
    </location>
</feature>
<dbReference type="STRING" id="623744.A0A553R593"/>
<comment type="caution">
    <text evidence="3">The sequence shown here is derived from an EMBL/GenBank/DDBJ whole genome shotgun (WGS) entry which is preliminary data.</text>
</comment>
<dbReference type="EMBL" id="SRMA01025234">
    <property type="protein sequence ID" value="TRY97335.1"/>
    <property type="molecule type" value="Genomic_DNA"/>
</dbReference>
<evidence type="ECO:0000256" key="2">
    <source>
        <dbReference type="SAM" id="MobiDB-lite"/>
    </source>
</evidence>
<feature type="region of interest" description="Disordered" evidence="2">
    <location>
        <begin position="274"/>
        <end position="317"/>
    </location>
</feature>
<dbReference type="Proteomes" id="UP000316079">
    <property type="component" value="Unassembled WGS sequence"/>
</dbReference>
<feature type="compositionally biased region" description="Polar residues" evidence="2">
    <location>
        <begin position="37"/>
        <end position="49"/>
    </location>
</feature>
<protein>
    <submittedName>
        <fullName evidence="3">Uncharacterized protein</fullName>
    </submittedName>
</protein>
<feature type="region of interest" description="Disordered" evidence="2">
    <location>
        <begin position="609"/>
        <end position="667"/>
    </location>
</feature>
<dbReference type="GO" id="GO:0032053">
    <property type="term" value="P:ciliary basal body organization"/>
    <property type="evidence" value="ECO:0007669"/>
    <property type="project" value="TreeGrafter"/>
</dbReference>
<gene>
    <name evidence="3" type="ORF">DNTS_020618</name>
</gene>
<dbReference type="AlphaFoldDB" id="A0A553R593"/>